<reference evidence="2 3" key="1">
    <citation type="submission" date="2020-08" db="EMBL/GenBank/DDBJ databases">
        <title>Genome sequence of Sphingomonas lutea KCTC 23642T.</title>
        <authorList>
            <person name="Hyun D.-W."/>
            <person name="Bae J.-W."/>
        </authorList>
    </citation>
    <scope>NUCLEOTIDE SEQUENCE [LARGE SCALE GENOMIC DNA]</scope>
    <source>
        <strain evidence="2 3">KCTC 23642</strain>
    </source>
</reference>
<sequence>MADLKLSDISEKMRDIDFTMLSTRTSDGAIAARPMSNNRQVDYDGDSYFFTCDDTGTVKDISSDPNVGLGFQAKSGLLNMKPFFIAVEGKAELIKDKGQFAEHWTKDLDAWFKEGIDTPGLTMVKVRATRIHYWDGYDEGEIKLAKGAANDRETEAAR</sequence>
<dbReference type="PANTHER" id="PTHR34818">
    <property type="entry name" value="PROTEIN BLI-3"/>
    <property type="match status" value="1"/>
</dbReference>
<dbReference type="Pfam" id="PF16242">
    <property type="entry name" value="Pyrid_ox_like"/>
    <property type="match status" value="1"/>
</dbReference>
<keyword evidence="3" id="KW-1185">Reference proteome</keyword>
<dbReference type="EMBL" id="CP060718">
    <property type="protein sequence ID" value="QNN68260.1"/>
    <property type="molecule type" value="Genomic_DNA"/>
</dbReference>
<dbReference type="AlphaFoldDB" id="A0A7G9SK85"/>
<dbReference type="InterPro" id="IPR038725">
    <property type="entry name" value="YdaG_split_barrel_FMN-bd"/>
</dbReference>
<dbReference type="Gene3D" id="2.30.110.10">
    <property type="entry name" value="Electron Transport, Fmn-binding Protein, Chain A"/>
    <property type="match status" value="1"/>
</dbReference>
<dbReference type="PANTHER" id="PTHR34818:SF1">
    <property type="entry name" value="PROTEIN BLI-3"/>
    <property type="match status" value="1"/>
</dbReference>
<evidence type="ECO:0000259" key="1">
    <source>
        <dbReference type="Pfam" id="PF16242"/>
    </source>
</evidence>
<feature type="domain" description="General stress protein FMN-binding split barrel" evidence="1">
    <location>
        <begin position="7"/>
        <end position="141"/>
    </location>
</feature>
<name>A0A7G9SK85_9SPHN</name>
<accession>A0A7G9SK85</accession>
<gene>
    <name evidence="2" type="ORF">H9L13_05140</name>
</gene>
<dbReference type="InterPro" id="IPR052917">
    <property type="entry name" value="Stress-Dev_Protein"/>
</dbReference>
<dbReference type="RefSeq" id="WP_187539609.1">
    <property type="nucleotide sequence ID" value="NZ_BAABJT010000001.1"/>
</dbReference>
<dbReference type="InterPro" id="IPR012349">
    <property type="entry name" value="Split_barrel_FMN-bd"/>
</dbReference>
<organism evidence="2 3">
    <name type="scientific">Sphingomonas lutea</name>
    <dbReference type="NCBI Taxonomy" id="1045317"/>
    <lineage>
        <taxon>Bacteria</taxon>
        <taxon>Pseudomonadati</taxon>
        <taxon>Pseudomonadota</taxon>
        <taxon>Alphaproteobacteria</taxon>
        <taxon>Sphingomonadales</taxon>
        <taxon>Sphingomonadaceae</taxon>
        <taxon>Sphingomonas</taxon>
    </lineage>
</organism>
<protein>
    <submittedName>
        <fullName evidence="2">Pyridoxamine 5'-phosphate oxidase family protein</fullName>
    </submittedName>
</protein>
<evidence type="ECO:0000313" key="2">
    <source>
        <dbReference type="EMBL" id="QNN68260.1"/>
    </source>
</evidence>
<dbReference type="KEGG" id="slut:H9L13_05140"/>
<evidence type="ECO:0000313" key="3">
    <source>
        <dbReference type="Proteomes" id="UP000515971"/>
    </source>
</evidence>
<dbReference type="SUPFAM" id="SSF50475">
    <property type="entry name" value="FMN-binding split barrel"/>
    <property type="match status" value="1"/>
</dbReference>
<dbReference type="Proteomes" id="UP000515971">
    <property type="component" value="Chromosome"/>
</dbReference>
<proteinExistence type="predicted"/>